<evidence type="ECO:0000313" key="2">
    <source>
        <dbReference type="Proteomes" id="UP000809829"/>
    </source>
</evidence>
<comment type="caution">
    <text evidence="1">The sequence shown here is derived from an EMBL/GenBank/DDBJ whole genome shotgun (WGS) entry which is preliminary data.</text>
</comment>
<sequence length="172" mass="19959">MIAYQYIQYQVPNKAKEIEQGLMKWENRDNKQEQIQLKIQDIQQIGASNTYIALYAFPNELGGYAILKKGWNQKFKIVVSSRVNNLVDYDGIETSNGLYGIFVGRNPSNEIHRLKARLSKDNYSFDLQVPKNDYFILYEEISEDVKQPFPADITLLNAEGDDVTLQTWIKQQ</sequence>
<reference evidence="1 2" key="1">
    <citation type="submission" date="2021-01" db="EMBL/GenBank/DDBJ databases">
        <title>Genomic Encyclopedia of Type Strains, Phase IV (KMG-IV): sequencing the most valuable type-strain genomes for metagenomic binning, comparative biology and taxonomic classification.</title>
        <authorList>
            <person name="Goeker M."/>
        </authorList>
    </citation>
    <scope>NUCLEOTIDE SEQUENCE [LARGE SCALE GENOMIC DNA]</scope>
    <source>
        <strain evidence="1 2">DSM 104297</strain>
    </source>
</reference>
<evidence type="ECO:0000313" key="1">
    <source>
        <dbReference type="EMBL" id="MBM7703951.1"/>
    </source>
</evidence>
<gene>
    <name evidence="1" type="ORF">JOC83_002800</name>
</gene>
<accession>A0ABS2QZ18</accession>
<organism evidence="1 2">
    <name type="scientific">Priestia iocasae</name>
    <dbReference type="NCBI Taxonomy" id="2291674"/>
    <lineage>
        <taxon>Bacteria</taxon>
        <taxon>Bacillati</taxon>
        <taxon>Bacillota</taxon>
        <taxon>Bacilli</taxon>
        <taxon>Bacillales</taxon>
        <taxon>Bacillaceae</taxon>
        <taxon>Priestia</taxon>
    </lineage>
</organism>
<dbReference type="Proteomes" id="UP000809829">
    <property type="component" value="Unassembled WGS sequence"/>
</dbReference>
<proteinExistence type="predicted"/>
<name>A0ABS2QZ18_9BACI</name>
<dbReference type="EMBL" id="JAFBFC010000004">
    <property type="protein sequence ID" value="MBM7703951.1"/>
    <property type="molecule type" value="Genomic_DNA"/>
</dbReference>
<protein>
    <submittedName>
        <fullName evidence="1">Uncharacterized protein</fullName>
    </submittedName>
</protein>
<dbReference type="RefSeq" id="WP_205187943.1">
    <property type="nucleotide sequence ID" value="NZ_JAFBFC010000004.1"/>
</dbReference>
<keyword evidence="2" id="KW-1185">Reference proteome</keyword>